<dbReference type="EMBL" id="BAABHC010000029">
    <property type="protein sequence ID" value="GAA4440758.1"/>
    <property type="molecule type" value="Genomic_DNA"/>
</dbReference>
<reference evidence="2" key="1">
    <citation type="journal article" date="2019" name="Int. J. Syst. Evol. Microbiol.">
        <title>The Global Catalogue of Microorganisms (GCM) 10K type strain sequencing project: providing services to taxonomists for standard genome sequencing and annotation.</title>
        <authorList>
            <consortium name="The Broad Institute Genomics Platform"/>
            <consortium name="The Broad Institute Genome Sequencing Center for Infectious Disease"/>
            <person name="Wu L."/>
            <person name="Ma J."/>
        </authorList>
    </citation>
    <scope>NUCLEOTIDE SEQUENCE [LARGE SCALE GENOMIC DNA]</scope>
    <source>
        <strain evidence="2">JCM 17926</strain>
    </source>
</reference>
<comment type="caution">
    <text evidence="1">The sequence shown here is derived from an EMBL/GenBank/DDBJ whole genome shotgun (WGS) entry which is preliminary data.</text>
</comment>
<organism evidence="1 2">
    <name type="scientific">Pontibacter saemangeumensis</name>
    <dbReference type="NCBI Taxonomy" id="1084525"/>
    <lineage>
        <taxon>Bacteria</taxon>
        <taxon>Pseudomonadati</taxon>
        <taxon>Bacteroidota</taxon>
        <taxon>Cytophagia</taxon>
        <taxon>Cytophagales</taxon>
        <taxon>Hymenobacteraceae</taxon>
        <taxon>Pontibacter</taxon>
    </lineage>
</organism>
<dbReference type="Proteomes" id="UP001500552">
    <property type="component" value="Unassembled WGS sequence"/>
</dbReference>
<keyword evidence="2" id="KW-1185">Reference proteome</keyword>
<proteinExistence type="predicted"/>
<protein>
    <submittedName>
        <fullName evidence="1">Uncharacterized protein</fullName>
    </submittedName>
</protein>
<accession>A0ABP8M234</accession>
<name>A0ABP8M234_9BACT</name>
<gene>
    <name evidence="1" type="ORF">GCM10023188_38430</name>
</gene>
<sequence>MKIVVLLFASYFGFGLAMNETVRVHEPANVAASYNTPSNASVEQPVMDVLLDTVEVTAEAPVAVVLK</sequence>
<dbReference type="RefSeq" id="WP_345161364.1">
    <property type="nucleotide sequence ID" value="NZ_BAABHC010000029.1"/>
</dbReference>
<evidence type="ECO:0000313" key="1">
    <source>
        <dbReference type="EMBL" id="GAA4440758.1"/>
    </source>
</evidence>
<evidence type="ECO:0000313" key="2">
    <source>
        <dbReference type="Proteomes" id="UP001500552"/>
    </source>
</evidence>